<dbReference type="Pfam" id="PF13306">
    <property type="entry name" value="LRR_5"/>
    <property type="match status" value="2"/>
</dbReference>
<dbReference type="InterPro" id="IPR032675">
    <property type="entry name" value="LRR_dom_sf"/>
</dbReference>
<evidence type="ECO:0000313" key="1">
    <source>
        <dbReference type="EMBL" id="SVC80232.1"/>
    </source>
</evidence>
<dbReference type="PANTHER" id="PTHR45661:SF3">
    <property type="entry name" value="IG-LIKE DOMAIN-CONTAINING PROTEIN"/>
    <property type="match status" value="1"/>
</dbReference>
<dbReference type="InterPro" id="IPR053139">
    <property type="entry name" value="Surface_bspA-like"/>
</dbReference>
<dbReference type="AlphaFoldDB" id="A0A382Q6X7"/>
<accession>A0A382Q6X7</accession>
<dbReference type="Gene3D" id="3.80.10.10">
    <property type="entry name" value="Ribonuclease Inhibitor"/>
    <property type="match status" value="1"/>
</dbReference>
<proteinExistence type="predicted"/>
<dbReference type="PANTHER" id="PTHR45661">
    <property type="entry name" value="SURFACE ANTIGEN"/>
    <property type="match status" value="1"/>
</dbReference>
<reference evidence="1" key="1">
    <citation type="submission" date="2018-05" db="EMBL/GenBank/DDBJ databases">
        <authorList>
            <person name="Lanie J.A."/>
            <person name="Ng W.-L."/>
            <person name="Kazmierczak K.M."/>
            <person name="Andrzejewski T.M."/>
            <person name="Davidsen T.M."/>
            <person name="Wayne K.J."/>
            <person name="Tettelin H."/>
            <person name="Glass J.I."/>
            <person name="Rusch D."/>
            <person name="Podicherti R."/>
            <person name="Tsui H.-C.T."/>
            <person name="Winkler M.E."/>
        </authorList>
    </citation>
    <scope>NUCLEOTIDE SEQUENCE</scope>
</reference>
<dbReference type="EMBL" id="UINC01111774">
    <property type="protein sequence ID" value="SVC80232.1"/>
    <property type="molecule type" value="Genomic_DNA"/>
</dbReference>
<dbReference type="InterPro" id="IPR026906">
    <property type="entry name" value="LRR_5"/>
</dbReference>
<sequence>EYCGLTSVIIGDSVTSIGWNAFVYCSSLESITFRGNAPTRHTFSGVSDFAKIFIIPGATGFGETFGGLPVVYKTVPPTDHLRYKVGGNTVTITDCNEIVSGALAIPLTYDGKPVTSIGDRAFWKCSNLTSVTIPDSVTRIGLWAFRRCSSLTSVTISDSVTYIGEYAFSGCTSLTSVTIPDSVISIYNGAFEGCSSLKTITFGGDAPKLYGAKVFSKVSDNAKVFINPDATGFGETFGGLPVIILKKLRINTFNKSTTPFSLSFESKSGSTYVIEVTHDLKQWGEIGEVQGTGSSVKFTDPRLPIVPFKRNYFRVKLVE</sequence>
<evidence type="ECO:0008006" key="2">
    <source>
        <dbReference type="Google" id="ProtNLM"/>
    </source>
</evidence>
<feature type="non-terminal residue" evidence="1">
    <location>
        <position position="1"/>
    </location>
</feature>
<name>A0A382Q6X7_9ZZZZ</name>
<protein>
    <recommendedName>
        <fullName evidence="2">Leucine-rich repeat domain-containing protein</fullName>
    </recommendedName>
</protein>
<dbReference type="SUPFAM" id="SSF52058">
    <property type="entry name" value="L domain-like"/>
    <property type="match status" value="1"/>
</dbReference>
<organism evidence="1">
    <name type="scientific">marine metagenome</name>
    <dbReference type="NCBI Taxonomy" id="408172"/>
    <lineage>
        <taxon>unclassified sequences</taxon>
        <taxon>metagenomes</taxon>
        <taxon>ecological metagenomes</taxon>
    </lineage>
</organism>
<gene>
    <name evidence="1" type="ORF">METZ01_LOCUS333086</name>
</gene>